<name>A0AAN5CI49_9BILA</name>
<organism evidence="1 2">
    <name type="scientific">Pristionchus mayeri</name>
    <dbReference type="NCBI Taxonomy" id="1317129"/>
    <lineage>
        <taxon>Eukaryota</taxon>
        <taxon>Metazoa</taxon>
        <taxon>Ecdysozoa</taxon>
        <taxon>Nematoda</taxon>
        <taxon>Chromadorea</taxon>
        <taxon>Rhabditida</taxon>
        <taxon>Rhabditina</taxon>
        <taxon>Diplogasteromorpha</taxon>
        <taxon>Diplogasteroidea</taxon>
        <taxon>Neodiplogasteridae</taxon>
        <taxon>Pristionchus</taxon>
    </lineage>
</organism>
<protein>
    <submittedName>
        <fullName evidence="1">Uncharacterized protein</fullName>
    </submittedName>
</protein>
<proteinExistence type="predicted"/>
<gene>
    <name evidence="1" type="ORF">PMAYCL1PPCAC_15008</name>
</gene>
<accession>A0AAN5CI49</accession>
<feature type="non-terminal residue" evidence="1">
    <location>
        <position position="1"/>
    </location>
</feature>
<dbReference type="AlphaFoldDB" id="A0AAN5CI49"/>
<evidence type="ECO:0000313" key="1">
    <source>
        <dbReference type="EMBL" id="GMR44813.1"/>
    </source>
</evidence>
<evidence type="ECO:0000313" key="2">
    <source>
        <dbReference type="Proteomes" id="UP001328107"/>
    </source>
</evidence>
<keyword evidence="2" id="KW-1185">Reference proteome</keyword>
<comment type="caution">
    <text evidence="1">The sequence shown here is derived from an EMBL/GenBank/DDBJ whole genome shotgun (WGS) entry which is preliminary data.</text>
</comment>
<sequence length="207" mass="23304">HHHATSENKHPSSLPHPRQSTSLLLAPLIPSTMASPTLADENASTISLAGSSAGECQTCEEMFAKAQAAHISEQNGSSVLKVEMQGRRKSIQRQLSEAEEPKSGNVIMRRRSSLGYDCGDVPPMIPRDAPPSFEEKSKFGNIPPLTISCLESKWLMDMHFFGDQDCEFRDKTTIHYFKKRVWYLFKMVEWRGTRTSVPTRLLLHGEY</sequence>
<dbReference type="Proteomes" id="UP001328107">
    <property type="component" value="Unassembled WGS sequence"/>
</dbReference>
<dbReference type="EMBL" id="BTRK01000004">
    <property type="protein sequence ID" value="GMR44813.1"/>
    <property type="molecule type" value="Genomic_DNA"/>
</dbReference>
<reference evidence="2" key="1">
    <citation type="submission" date="2022-10" db="EMBL/GenBank/DDBJ databases">
        <title>Genome assembly of Pristionchus species.</title>
        <authorList>
            <person name="Yoshida K."/>
            <person name="Sommer R.J."/>
        </authorList>
    </citation>
    <scope>NUCLEOTIDE SEQUENCE [LARGE SCALE GENOMIC DNA]</scope>
    <source>
        <strain evidence="2">RS5460</strain>
    </source>
</reference>